<dbReference type="EMBL" id="JACGWN010000008">
    <property type="protein sequence ID" value="KAL0440162.1"/>
    <property type="molecule type" value="Genomic_DNA"/>
</dbReference>
<sequence>MPTEYQPLELRQFNGKGNPRQYIAHFIETCISAGTDGDLLAKQFVRSLKGNAFD</sequence>
<gene>
    <name evidence="1" type="ORF">Slati_2499200</name>
</gene>
<name>A0AAW2WIA9_9LAMI</name>
<evidence type="ECO:0000313" key="1">
    <source>
        <dbReference type="EMBL" id="KAL0440162.1"/>
    </source>
</evidence>
<dbReference type="PANTHER" id="PTHR33437:SF2">
    <property type="entry name" value="OS06G0361200 PROTEIN"/>
    <property type="match status" value="1"/>
</dbReference>
<reference evidence="1" key="2">
    <citation type="journal article" date="2024" name="Plant">
        <title>Genomic evolution and insights into agronomic trait innovations of Sesamum species.</title>
        <authorList>
            <person name="Miao H."/>
            <person name="Wang L."/>
            <person name="Qu L."/>
            <person name="Liu H."/>
            <person name="Sun Y."/>
            <person name="Le M."/>
            <person name="Wang Q."/>
            <person name="Wei S."/>
            <person name="Zheng Y."/>
            <person name="Lin W."/>
            <person name="Duan Y."/>
            <person name="Cao H."/>
            <person name="Xiong S."/>
            <person name="Wang X."/>
            <person name="Wei L."/>
            <person name="Li C."/>
            <person name="Ma Q."/>
            <person name="Ju M."/>
            <person name="Zhao R."/>
            <person name="Li G."/>
            <person name="Mu C."/>
            <person name="Tian Q."/>
            <person name="Mei H."/>
            <person name="Zhang T."/>
            <person name="Gao T."/>
            <person name="Zhang H."/>
        </authorList>
    </citation>
    <scope>NUCLEOTIDE SEQUENCE</scope>
    <source>
        <strain evidence="1">KEN1</strain>
    </source>
</reference>
<dbReference type="AlphaFoldDB" id="A0AAW2WIA9"/>
<feature type="non-terminal residue" evidence="1">
    <location>
        <position position="54"/>
    </location>
</feature>
<dbReference type="PANTHER" id="PTHR33437">
    <property type="entry name" value="OS06G0361200 PROTEIN"/>
    <property type="match status" value="1"/>
</dbReference>
<organism evidence="1">
    <name type="scientific">Sesamum latifolium</name>
    <dbReference type="NCBI Taxonomy" id="2727402"/>
    <lineage>
        <taxon>Eukaryota</taxon>
        <taxon>Viridiplantae</taxon>
        <taxon>Streptophyta</taxon>
        <taxon>Embryophyta</taxon>
        <taxon>Tracheophyta</taxon>
        <taxon>Spermatophyta</taxon>
        <taxon>Magnoliopsida</taxon>
        <taxon>eudicotyledons</taxon>
        <taxon>Gunneridae</taxon>
        <taxon>Pentapetalae</taxon>
        <taxon>asterids</taxon>
        <taxon>lamiids</taxon>
        <taxon>Lamiales</taxon>
        <taxon>Pedaliaceae</taxon>
        <taxon>Sesamum</taxon>
    </lineage>
</organism>
<accession>A0AAW2WIA9</accession>
<proteinExistence type="predicted"/>
<protein>
    <submittedName>
        <fullName evidence="1">Uncharacterized protein</fullName>
    </submittedName>
</protein>
<comment type="caution">
    <text evidence="1">The sequence shown here is derived from an EMBL/GenBank/DDBJ whole genome shotgun (WGS) entry which is preliminary data.</text>
</comment>
<reference evidence="1" key="1">
    <citation type="submission" date="2020-06" db="EMBL/GenBank/DDBJ databases">
        <authorList>
            <person name="Li T."/>
            <person name="Hu X."/>
            <person name="Zhang T."/>
            <person name="Song X."/>
            <person name="Zhang H."/>
            <person name="Dai N."/>
            <person name="Sheng W."/>
            <person name="Hou X."/>
            <person name="Wei L."/>
        </authorList>
    </citation>
    <scope>NUCLEOTIDE SEQUENCE</scope>
    <source>
        <strain evidence="1">KEN1</strain>
        <tissue evidence="1">Leaf</tissue>
    </source>
</reference>